<proteinExistence type="predicted"/>
<dbReference type="InterPro" id="IPR022791">
    <property type="entry name" value="L-PG_synthase/AglD"/>
</dbReference>
<feature type="transmembrane region" description="Helical" evidence="6">
    <location>
        <begin position="214"/>
        <end position="234"/>
    </location>
</feature>
<feature type="transmembrane region" description="Helical" evidence="6">
    <location>
        <begin position="46"/>
        <end position="65"/>
    </location>
</feature>
<evidence type="ECO:0000256" key="4">
    <source>
        <dbReference type="ARBA" id="ARBA00022989"/>
    </source>
</evidence>
<evidence type="ECO:0000313" key="7">
    <source>
        <dbReference type="EMBL" id="OQD44438.1"/>
    </source>
</evidence>
<dbReference type="EMBL" id="MTBC01000001">
    <property type="protein sequence ID" value="OQD44438.1"/>
    <property type="molecule type" value="Genomic_DNA"/>
</dbReference>
<dbReference type="Pfam" id="PF03706">
    <property type="entry name" value="LPG_synthase_TM"/>
    <property type="match status" value="1"/>
</dbReference>
<evidence type="ECO:0000256" key="3">
    <source>
        <dbReference type="ARBA" id="ARBA00022692"/>
    </source>
</evidence>
<evidence type="ECO:0000256" key="2">
    <source>
        <dbReference type="ARBA" id="ARBA00022475"/>
    </source>
</evidence>
<feature type="transmembrane region" description="Helical" evidence="6">
    <location>
        <begin position="246"/>
        <end position="273"/>
    </location>
</feature>
<name>A0A1V6LWD1_9FLAO</name>
<evidence type="ECO:0000256" key="6">
    <source>
        <dbReference type="SAM" id="Phobius"/>
    </source>
</evidence>
<dbReference type="PANTHER" id="PTHR39087">
    <property type="entry name" value="UPF0104 MEMBRANE PROTEIN MJ1595"/>
    <property type="match status" value="1"/>
</dbReference>
<comment type="subcellular location">
    <subcellularLocation>
        <location evidence="1">Cell membrane</location>
        <topology evidence="1">Multi-pass membrane protein</topology>
    </subcellularLocation>
</comment>
<sequence length="321" mass="35273">MSSRTKKIIKLIVPILLGLFLIWYSYNATTEADRKLIVESIANANLTWVFVSIALGIISHISRAIRWNYLLHPLGYRPSLVNNSLIVFISYFANLGIPRSGEILRATALSTYENVPFEKGFGTIVTERIVDLIMLLLIIFTALMLQTDIIWDYLEEKGIGLVAGGIALLVGVVGLLIGKRILKKSKSNFVLKIKGFLDGLLDGVASILKMKNKFGFIFHTILIWGCYVAMFWAIKYTIPETAALSLSQLLVAFVAGAFAMSATNGGLGLYPIAVSSALSLFGIAKTGGDTFGWIMWIAQTVMVVVLGAISFMVLPLWNRSK</sequence>
<keyword evidence="3 6" id="KW-0812">Transmembrane</keyword>
<dbReference type="NCBIfam" id="TIGR00374">
    <property type="entry name" value="flippase-like domain"/>
    <property type="match status" value="1"/>
</dbReference>
<dbReference type="AlphaFoldDB" id="A0A1V6LWD1"/>
<comment type="caution">
    <text evidence="7">The sequence shown here is derived from an EMBL/GenBank/DDBJ whole genome shotgun (WGS) entry which is preliminary data.</text>
</comment>
<accession>A0A1V6LWD1</accession>
<evidence type="ECO:0008006" key="9">
    <source>
        <dbReference type="Google" id="ProtNLM"/>
    </source>
</evidence>
<dbReference type="OrthoDB" id="9812094at2"/>
<feature type="transmembrane region" description="Helical" evidence="6">
    <location>
        <begin position="129"/>
        <end position="146"/>
    </location>
</feature>
<keyword evidence="4 6" id="KW-1133">Transmembrane helix</keyword>
<organism evidence="7 8">
    <name type="scientific">Croceivirga radicis</name>
    <dbReference type="NCBI Taxonomy" id="1929488"/>
    <lineage>
        <taxon>Bacteria</taxon>
        <taxon>Pseudomonadati</taxon>
        <taxon>Bacteroidota</taxon>
        <taxon>Flavobacteriia</taxon>
        <taxon>Flavobacteriales</taxon>
        <taxon>Flavobacteriaceae</taxon>
        <taxon>Croceivirga</taxon>
    </lineage>
</organism>
<keyword evidence="8" id="KW-1185">Reference proteome</keyword>
<keyword evidence="2" id="KW-1003">Cell membrane</keyword>
<feature type="transmembrane region" description="Helical" evidence="6">
    <location>
        <begin position="158"/>
        <end position="177"/>
    </location>
</feature>
<evidence type="ECO:0000313" key="8">
    <source>
        <dbReference type="Proteomes" id="UP000191680"/>
    </source>
</evidence>
<dbReference type="GO" id="GO:0005886">
    <property type="term" value="C:plasma membrane"/>
    <property type="evidence" value="ECO:0007669"/>
    <property type="project" value="UniProtKB-SubCell"/>
</dbReference>
<reference evidence="7 8" key="1">
    <citation type="submission" date="2016-12" db="EMBL/GenBank/DDBJ databases">
        <authorList>
            <person name="Song W.-J."/>
            <person name="Kurnit D.M."/>
        </authorList>
    </citation>
    <scope>NUCLEOTIDE SEQUENCE [LARGE SCALE GENOMIC DNA]</scope>
    <source>
        <strain evidence="7 8">HSG9</strain>
    </source>
</reference>
<evidence type="ECO:0000256" key="5">
    <source>
        <dbReference type="ARBA" id="ARBA00023136"/>
    </source>
</evidence>
<evidence type="ECO:0000256" key="1">
    <source>
        <dbReference type="ARBA" id="ARBA00004651"/>
    </source>
</evidence>
<protein>
    <recommendedName>
        <fullName evidence="9">TIGR00374 family protein</fullName>
    </recommendedName>
</protein>
<feature type="transmembrane region" description="Helical" evidence="6">
    <location>
        <begin position="7"/>
        <end position="26"/>
    </location>
</feature>
<gene>
    <name evidence="7" type="ORF">BUL40_02480</name>
</gene>
<keyword evidence="5 6" id="KW-0472">Membrane</keyword>
<feature type="transmembrane region" description="Helical" evidence="6">
    <location>
        <begin position="293"/>
        <end position="317"/>
    </location>
</feature>
<dbReference type="PANTHER" id="PTHR39087:SF2">
    <property type="entry name" value="UPF0104 MEMBRANE PROTEIN MJ1595"/>
    <property type="match status" value="1"/>
</dbReference>
<dbReference type="Proteomes" id="UP000191680">
    <property type="component" value="Unassembled WGS sequence"/>
</dbReference>
<dbReference type="RefSeq" id="WP_080317939.1">
    <property type="nucleotide sequence ID" value="NZ_MTBC01000001.1"/>
</dbReference>